<dbReference type="PROSITE" id="PS50943">
    <property type="entry name" value="HTH_CROC1"/>
    <property type="match status" value="1"/>
</dbReference>
<dbReference type="SUPFAM" id="SSF47413">
    <property type="entry name" value="lambda repressor-like DNA-binding domains"/>
    <property type="match status" value="1"/>
</dbReference>
<dbReference type="AlphaFoldDB" id="A0AAW5B9M3"/>
<evidence type="ECO:0000259" key="2">
    <source>
        <dbReference type="PROSITE" id="PS50943"/>
    </source>
</evidence>
<feature type="coiled-coil region" evidence="1">
    <location>
        <begin position="150"/>
        <end position="177"/>
    </location>
</feature>
<reference evidence="3" key="1">
    <citation type="submission" date="2022-01" db="EMBL/GenBank/DDBJ databases">
        <title>Collection of gut derived symbiotic bacterial strains cultured from healthy donors.</title>
        <authorList>
            <person name="Lin H."/>
            <person name="Kohout C."/>
            <person name="Waligurski E."/>
            <person name="Pamer E.G."/>
        </authorList>
    </citation>
    <scope>NUCLEOTIDE SEQUENCE</scope>
    <source>
        <strain evidence="3">DFI.6.72</strain>
    </source>
</reference>
<dbReference type="InterPro" id="IPR001387">
    <property type="entry name" value="Cro/C1-type_HTH"/>
</dbReference>
<keyword evidence="1" id="KW-0175">Coiled coil</keyword>
<evidence type="ECO:0000313" key="3">
    <source>
        <dbReference type="EMBL" id="MCG4687139.1"/>
    </source>
</evidence>
<feature type="domain" description="HTH cro/C1-type" evidence="2">
    <location>
        <begin position="40"/>
        <end position="84"/>
    </location>
</feature>
<dbReference type="Gene3D" id="1.10.260.40">
    <property type="entry name" value="lambda repressor-like DNA-binding domains"/>
    <property type="match status" value="1"/>
</dbReference>
<dbReference type="GO" id="GO:0003677">
    <property type="term" value="F:DNA binding"/>
    <property type="evidence" value="ECO:0007669"/>
    <property type="project" value="InterPro"/>
</dbReference>
<name>A0AAW5B9M3_PHOVU</name>
<accession>A0AAW5B9M3</accession>
<dbReference type="RefSeq" id="WP_227204524.1">
    <property type="nucleotide sequence ID" value="NZ_JAJCKB010000012.1"/>
</dbReference>
<dbReference type="Proteomes" id="UP001200843">
    <property type="component" value="Unassembled WGS sequence"/>
</dbReference>
<evidence type="ECO:0000256" key="1">
    <source>
        <dbReference type="SAM" id="Coils"/>
    </source>
</evidence>
<protein>
    <submittedName>
        <fullName evidence="3">Helix-turn-helix domain-containing protein</fullName>
    </submittedName>
</protein>
<gene>
    <name evidence="3" type="ORF">L0N01_00765</name>
</gene>
<comment type="caution">
    <text evidence="3">The sequence shown here is derived from an EMBL/GenBank/DDBJ whole genome shotgun (WGS) entry which is preliminary data.</text>
</comment>
<organism evidence="3 4">
    <name type="scientific">Phocaeicola vulgatus</name>
    <name type="common">Bacteroides vulgatus</name>
    <dbReference type="NCBI Taxonomy" id="821"/>
    <lineage>
        <taxon>Bacteria</taxon>
        <taxon>Pseudomonadati</taxon>
        <taxon>Bacteroidota</taxon>
        <taxon>Bacteroidia</taxon>
        <taxon>Bacteroidales</taxon>
        <taxon>Bacteroidaceae</taxon>
        <taxon>Phocaeicola</taxon>
    </lineage>
</organism>
<sequence length="194" mass="22261">MPKIISEIMNTENLFLQKSSIDYRFVRAVQELITEEIAHTQGEIAKELGVKNAKFSEIMNGRMHVGVDMLAILSENYLVDPDWLLTGRGKRIFRASSILPTRLEEGKENQEHPYNFENEDEVLRQRTKEVEEEMRIELEKNAAPTLLQLISEKDKQLLQQAEEIGRLKEQIRQMNLEKGKTASDAYTSGNANVG</sequence>
<dbReference type="InterPro" id="IPR010982">
    <property type="entry name" value="Lambda_DNA-bd_dom_sf"/>
</dbReference>
<evidence type="ECO:0000313" key="4">
    <source>
        <dbReference type="Proteomes" id="UP001200843"/>
    </source>
</evidence>
<dbReference type="EMBL" id="JAKNGO010000001">
    <property type="protein sequence ID" value="MCG4687139.1"/>
    <property type="molecule type" value="Genomic_DNA"/>
</dbReference>
<dbReference type="CDD" id="cd00093">
    <property type="entry name" value="HTH_XRE"/>
    <property type="match status" value="1"/>
</dbReference>
<proteinExistence type="predicted"/>